<dbReference type="KEGG" id="sci:B446_33075"/>
<dbReference type="CDD" id="cd04301">
    <property type="entry name" value="NAT_SF"/>
    <property type="match status" value="1"/>
</dbReference>
<keyword evidence="2" id="KW-0012">Acyltransferase</keyword>
<accession>S5VE15</accession>
<feature type="domain" description="N-acetyltransferase" evidence="3">
    <location>
        <begin position="6"/>
        <end position="163"/>
    </location>
</feature>
<dbReference type="KEGG" id="sci:B446_02220"/>
<sequence length="167" mass="18220">MHGALVVLRPTVTEDVAALAAIRATPEVRARWRGGDDLEADVAADVEDPGSHCLTVEHQGRIVGMIQWYSEEEPDYRHAGIDLFLAPTVHGSGLGTDAVRTLARHLVDACGYHRLVIDPAADNTAAIRCYEKVGFRPVGIMRQYERGPDGTWHDGLLMDLLAAELTP</sequence>
<proteinExistence type="predicted"/>
<dbReference type="InterPro" id="IPR050832">
    <property type="entry name" value="Bact_Acetyltransf"/>
</dbReference>
<dbReference type="InterPro" id="IPR016181">
    <property type="entry name" value="Acyl_CoA_acyltransferase"/>
</dbReference>
<dbReference type="Gene3D" id="3.40.630.30">
    <property type="match status" value="1"/>
</dbReference>
<dbReference type="PATRIC" id="fig|1214242.5.peg.455"/>
<dbReference type="PANTHER" id="PTHR43877:SF2">
    <property type="entry name" value="AMINOALKYLPHOSPHONATE N-ACETYLTRANSFERASE-RELATED"/>
    <property type="match status" value="1"/>
</dbReference>
<reference evidence="6" key="1">
    <citation type="submission" date="2012-10" db="EMBL/GenBank/DDBJ databases">
        <title>The complete genome sequence of Streptomyces collinus Tu 365.</title>
        <authorList>
            <person name="Ruckert C."/>
            <person name="Szczepanowski R."/>
            <person name="Goesmann A."/>
            <person name="Pross E.K."/>
            <person name="Musiol E.M."/>
            <person name="Blin K."/>
            <person name="Wohlleben W."/>
            <person name="Puhler A."/>
            <person name="Weber T."/>
            <person name="Kalinowski J."/>
        </authorList>
    </citation>
    <scope>NUCLEOTIDE SEQUENCE [LARGE SCALE GENOMIC DNA]</scope>
    <source>
        <strain evidence="6">DSM 40733 / Tue 365</strain>
    </source>
</reference>
<dbReference type="EMBL" id="CP006259">
    <property type="protein sequence ID" value="AGS67276.1"/>
    <property type="molecule type" value="Genomic_DNA"/>
</dbReference>
<reference evidence="5 6" key="2">
    <citation type="journal article" date="2013" name="J. Biotechnol.">
        <title>Complete genome sequence of the kirromycin producer Streptomyces collinus Tu 365 consisting of a linear chromosome and two linear plasmids.</title>
        <authorList>
            <person name="Ruckert C."/>
            <person name="Szczepanowski R."/>
            <person name="Albersmeier A."/>
            <person name="Goesmann A."/>
            <person name="Iftime D."/>
            <person name="Musiol E.M."/>
            <person name="Blin K."/>
            <person name="Wohlleben W."/>
            <person name="Puhler A."/>
            <person name="Kalinowski J."/>
            <person name="Weber T."/>
        </authorList>
    </citation>
    <scope>NUCLEOTIDE SEQUENCE [LARGE SCALE GENOMIC DNA]</scope>
    <source>
        <strain evidence="6">DSM 40733 / Tue 365</strain>
        <strain evidence="5">Tu 365</strain>
    </source>
</reference>
<dbReference type="Proteomes" id="UP000015423">
    <property type="component" value="Chromosome"/>
</dbReference>
<dbReference type="HOGENOM" id="CLU_013985_3_2_11"/>
<dbReference type="PANTHER" id="PTHR43877">
    <property type="entry name" value="AMINOALKYLPHOSPHONATE N-ACETYLTRANSFERASE-RELATED-RELATED"/>
    <property type="match status" value="1"/>
</dbReference>
<keyword evidence="1 5" id="KW-0808">Transferase</keyword>
<evidence type="ECO:0000313" key="4">
    <source>
        <dbReference type="EMBL" id="AGS67276.1"/>
    </source>
</evidence>
<evidence type="ECO:0000313" key="5">
    <source>
        <dbReference type="EMBL" id="AGS73419.1"/>
    </source>
</evidence>
<organism evidence="5 6">
    <name type="scientific">Streptomyces collinus (strain DSM 40733 / Tue 365)</name>
    <dbReference type="NCBI Taxonomy" id="1214242"/>
    <lineage>
        <taxon>Bacteria</taxon>
        <taxon>Bacillati</taxon>
        <taxon>Actinomycetota</taxon>
        <taxon>Actinomycetes</taxon>
        <taxon>Kitasatosporales</taxon>
        <taxon>Streptomycetaceae</taxon>
        <taxon>Streptomyces</taxon>
    </lineage>
</organism>
<protein>
    <submittedName>
        <fullName evidence="5">N-acetyltransferase GCN5</fullName>
    </submittedName>
</protein>
<evidence type="ECO:0000313" key="6">
    <source>
        <dbReference type="Proteomes" id="UP000015423"/>
    </source>
</evidence>
<evidence type="ECO:0000259" key="3">
    <source>
        <dbReference type="PROSITE" id="PS51186"/>
    </source>
</evidence>
<dbReference type="GO" id="GO:0016747">
    <property type="term" value="F:acyltransferase activity, transferring groups other than amino-acyl groups"/>
    <property type="evidence" value="ECO:0007669"/>
    <property type="project" value="InterPro"/>
</dbReference>
<gene>
    <name evidence="4" type="ORF">B446_02220</name>
    <name evidence="5" type="ORF">B446_33075</name>
</gene>
<evidence type="ECO:0000256" key="1">
    <source>
        <dbReference type="ARBA" id="ARBA00022679"/>
    </source>
</evidence>
<dbReference type="PROSITE" id="PS51186">
    <property type="entry name" value="GNAT"/>
    <property type="match status" value="1"/>
</dbReference>
<dbReference type="eggNOG" id="COG1670">
    <property type="taxonomic scope" value="Bacteria"/>
</dbReference>
<dbReference type="Pfam" id="PF00583">
    <property type="entry name" value="Acetyltransf_1"/>
    <property type="match status" value="1"/>
</dbReference>
<dbReference type="EMBL" id="CP006259">
    <property type="protein sequence ID" value="AGS73419.1"/>
    <property type="molecule type" value="Genomic_DNA"/>
</dbReference>
<name>S5VE15_STRC3</name>
<evidence type="ECO:0000256" key="2">
    <source>
        <dbReference type="ARBA" id="ARBA00023315"/>
    </source>
</evidence>
<dbReference type="AlphaFoldDB" id="S5VE15"/>
<dbReference type="STRING" id="1214242.B446_02220"/>
<keyword evidence="6" id="KW-1185">Reference proteome</keyword>
<reference evidence="5" key="3">
    <citation type="submission" date="2015-08" db="EMBL/GenBank/DDBJ databases">
        <authorList>
            <person name="Weber T."/>
            <person name="Iftime D."/>
        </authorList>
    </citation>
    <scope>NUCLEOTIDE SEQUENCE</scope>
    <source>
        <strain evidence="5">Tu 365</strain>
    </source>
</reference>
<dbReference type="SUPFAM" id="SSF55729">
    <property type="entry name" value="Acyl-CoA N-acyltransferases (Nat)"/>
    <property type="match status" value="1"/>
</dbReference>
<dbReference type="InterPro" id="IPR000182">
    <property type="entry name" value="GNAT_dom"/>
</dbReference>